<reference evidence="3" key="2">
    <citation type="submission" date="2023-01" db="EMBL/GenBank/DDBJ databases">
        <title>Draft genome sequence of Algimonas porphyrae strain NBRC 108216.</title>
        <authorList>
            <person name="Sun Q."/>
            <person name="Mori K."/>
        </authorList>
    </citation>
    <scope>NUCLEOTIDE SEQUENCE</scope>
    <source>
        <strain evidence="3">NBRC 108216</strain>
    </source>
</reference>
<gene>
    <name evidence="3" type="ORF">GCM10007854_11010</name>
</gene>
<proteinExistence type="inferred from homology"/>
<keyword evidence="2" id="KW-0560">Oxidoreductase</keyword>
<dbReference type="PRINTS" id="PR00081">
    <property type="entry name" value="GDHRDH"/>
</dbReference>
<dbReference type="PANTHER" id="PTHR43639">
    <property type="entry name" value="OXIDOREDUCTASE, SHORT-CHAIN DEHYDROGENASE/REDUCTASE FAMILY (AFU_ORTHOLOGUE AFUA_5G02870)"/>
    <property type="match status" value="1"/>
</dbReference>
<evidence type="ECO:0000256" key="2">
    <source>
        <dbReference type="ARBA" id="ARBA00023002"/>
    </source>
</evidence>
<dbReference type="Proteomes" id="UP001161390">
    <property type="component" value="Unassembled WGS sequence"/>
</dbReference>
<dbReference type="Pfam" id="PF13561">
    <property type="entry name" value="adh_short_C2"/>
    <property type="match status" value="1"/>
</dbReference>
<dbReference type="Gene3D" id="3.40.50.720">
    <property type="entry name" value="NAD(P)-binding Rossmann-like Domain"/>
    <property type="match status" value="1"/>
</dbReference>
<comment type="caution">
    <text evidence="3">The sequence shown here is derived from an EMBL/GenBank/DDBJ whole genome shotgun (WGS) entry which is preliminary data.</text>
</comment>
<dbReference type="EMBL" id="BSNJ01000002">
    <property type="protein sequence ID" value="GLQ20146.1"/>
    <property type="molecule type" value="Genomic_DNA"/>
</dbReference>
<name>A0ABQ5UY60_9PROT</name>
<evidence type="ECO:0000313" key="4">
    <source>
        <dbReference type="Proteomes" id="UP001161390"/>
    </source>
</evidence>
<dbReference type="SUPFAM" id="SSF51735">
    <property type="entry name" value="NAD(P)-binding Rossmann-fold domains"/>
    <property type="match status" value="1"/>
</dbReference>
<evidence type="ECO:0000256" key="1">
    <source>
        <dbReference type="ARBA" id="ARBA00006484"/>
    </source>
</evidence>
<organism evidence="3 4">
    <name type="scientific">Algimonas porphyrae</name>
    <dbReference type="NCBI Taxonomy" id="1128113"/>
    <lineage>
        <taxon>Bacteria</taxon>
        <taxon>Pseudomonadati</taxon>
        <taxon>Pseudomonadota</taxon>
        <taxon>Alphaproteobacteria</taxon>
        <taxon>Maricaulales</taxon>
        <taxon>Robiginitomaculaceae</taxon>
        <taxon>Algimonas</taxon>
    </lineage>
</organism>
<dbReference type="InterPro" id="IPR036291">
    <property type="entry name" value="NAD(P)-bd_dom_sf"/>
</dbReference>
<dbReference type="InterPro" id="IPR002347">
    <property type="entry name" value="SDR_fam"/>
</dbReference>
<sequence>MKTVLITGGAARLGARIARGLAADGWTVCVHYRTSVAPAEALAAEIGGVAVKANLRVPADVAGLIEAARQSLGAPLYALINNASTFDPDTADAFTNGTFDHHIDVNLRAALHLSRDFAAQAPGQGAIINMIDQRMLSPRPDFFTYGVAKAGLLWATRTMAQAFAPDVRVNGIGPGPTLRNHTQSVNAFDDEARSTLLGNGSPPEEIVGAVKYLLNARSVTGQMIAVDGGQHLNYEAP</sequence>
<keyword evidence="4" id="KW-1185">Reference proteome</keyword>
<protein>
    <submittedName>
        <fullName evidence="3">Short chain dehydrogenase</fullName>
    </submittedName>
</protein>
<dbReference type="PANTHER" id="PTHR43639:SF1">
    <property type="entry name" value="SHORT-CHAIN DEHYDROGENASE_REDUCTASE FAMILY PROTEIN"/>
    <property type="match status" value="1"/>
</dbReference>
<accession>A0ABQ5UY60</accession>
<reference evidence="3" key="1">
    <citation type="journal article" date="2014" name="Int. J. Syst. Evol. Microbiol.">
        <title>Complete genome of a new Firmicutes species belonging to the dominant human colonic microbiota ('Ruminococcus bicirculans') reveals two chromosomes and a selective capacity to utilize plant glucans.</title>
        <authorList>
            <consortium name="NISC Comparative Sequencing Program"/>
            <person name="Wegmann U."/>
            <person name="Louis P."/>
            <person name="Goesmann A."/>
            <person name="Henrissat B."/>
            <person name="Duncan S.H."/>
            <person name="Flint H.J."/>
        </authorList>
    </citation>
    <scope>NUCLEOTIDE SEQUENCE</scope>
    <source>
        <strain evidence="3">NBRC 108216</strain>
    </source>
</reference>
<evidence type="ECO:0000313" key="3">
    <source>
        <dbReference type="EMBL" id="GLQ20146.1"/>
    </source>
</evidence>
<comment type="similarity">
    <text evidence="1">Belongs to the short-chain dehydrogenases/reductases (SDR) family.</text>
</comment>